<dbReference type="PROSITE" id="PS00162">
    <property type="entry name" value="ALPHA_CA_1"/>
    <property type="match status" value="1"/>
</dbReference>
<dbReference type="AlphaFoldDB" id="A0AAY4DJE2"/>
<dbReference type="InterPro" id="IPR036398">
    <property type="entry name" value="CA_dom_sf"/>
</dbReference>
<dbReference type="GO" id="GO:0005739">
    <property type="term" value="C:mitochondrion"/>
    <property type="evidence" value="ECO:0007669"/>
    <property type="project" value="TreeGrafter"/>
</dbReference>
<comment type="cofactor">
    <cofactor evidence="4">
        <name>Zn(2+)</name>
        <dbReference type="ChEBI" id="CHEBI:29105"/>
    </cofactor>
</comment>
<dbReference type="InterPro" id="IPR018338">
    <property type="entry name" value="Carbonic_anhydrase_a-class_CS"/>
</dbReference>
<evidence type="ECO:0000313" key="7">
    <source>
        <dbReference type="Proteomes" id="UP000694580"/>
    </source>
</evidence>
<reference evidence="6" key="2">
    <citation type="submission" date="2025-08" db="UniProtKB">
        <authorList>
            <consortium name="Ensembl"/>
        </authorList>
    </citation>
    <scope>IDENTIFICATION</scope>
</reference>
<gene>
    <name evidence="6" type="primary">ca5a</name>
</gene>
<evidence type="ECO:0000259" key="5">
    <source>
        <dbReference type="PROSITE" id="PS51144"/>
    </source>
</evidence>
<dbReference type="InterPro" id="IPR023561">
    <property type="entry name" value="Carbonic_anhydrase_a-class"/>
</dbReference>
<keyword evidence="2 4" id="KW-0479">Metal-binding</keyword>
<keyword evidence="3 4" id="KW-0862">Zinc</keyword>
<comment type="similarity">
    <text evidence="1 4">Belongs to the alpha-carbonic anhydrase family.</text>
</comment>
<dbReference type="Ensembl" id="ENSDCDT00010055731.1">
    <property type="protein sequence ID" value="ENSDCDP00010045548.1"/>
    <property type="gene ID" value="ENSDCDG00010028041.1"/>
</dbReference>
<reference evidence="6 7" key="1">
    <citation type="submission" date="2020-06" db="EMBL/GenBank/DDBJ databases">
        <authorList>
            <consortium name="Wellcome Sanger Institute Data Sharing"/>
        </authorList>
    </citation>
    <scope>NUCLEOTIDE SEQUENCE [LARGE SCALE GENOMIC DNA]</scope>
</reference>
<name>A0AAY4DJE2_9TELE</name>
<dbReference type="Proteomes" id="UP000694580">
    <property type="component" value="Chromosome 17"/>
</dbReference>
<evidence type="ECO:0000256" key="2">
    <source>
        <dbReference type="ARBA" id="ARBA00022723"/>
    </source>
</evidence>
<protein>
    <recommendedName>
        <fullName evidence="4">Carbonic anhydrase</fullName>
        <ecNumber evidence="4">4.2.1.1</ecNumber>
    </recommendedName>
</protein>
<reference evidence="6" key="3">
    <citation type="submission" date="2025-09" db="UniProtKB">
        <authorList>
            <consortium name="Ensembl"/>
        </authorList>
    </citation>
    <scope>IDENTIFICATION</scope>
</reference>
<evidence type="ECO:0000256" key="1">
    <source>
        <dbReference type="ARBA" id="ARBA00010718"/>
    </source>
</evidence>
<dbReference type="GeneID" id="114767506"/>
<dbReference type="Pfam" id="PF00194">
    <property type="entry name" value="Carb_anhydrase"/>
    <property type="match status" value="1"/>
</dbReference>
<accession>A0AAY4DJE2</accession>
<evidence type="ECO:0000256" key="3">
    <source>
        <dbReference type="ARBA" id="ARBA00022833"/>
    </source>
</evidence>
<dbReference type="GO" id="GO:0008270">
    <property type="term" value="F:zinc ion binding"/>
    <property type="evidence" value="ECO:0007669"/>
    <property type="project" value="UniProtKB-UniRule"/>
</dbReference>
<keyword evidence="4" id="KW-0456">Lyase</keyword>
<dbReference type="GeneTree" id="ENSGT00940000156978"/>
<organism evidence="6 7">
    <name type="scientific">Denticeps clupeoides</name>
    <name type="common">denticle herring</name>
    <dbReference type="NCBI Taxonomy" id="299321"/>
    <lineage>
        <taxon>Eukaryota</taxon>
        <taxon>Metazoa</taxon>
        <taxon>Chordata</taxon>
        <taxon>Craniata</taxon>
        <taxon>Vertebrata</taxon>
        <taxon>Euteleostomi</taxon>
        <taxon>Actinopterygii</taxon>
        <taxon>Neopterygii</taxon>
        <taxon>Teleostei</taxon>
        <taxon>Clupei</taxon>
        <taxon>Clupeiformes</taxon>
        <taxon>Denticipitoidei</taxon>
        <taxon>Denticipitidae</taxon>
        <taxon>Denticeps</taxon>
    </lineage>
</organism>
<dbReference type="SUPFAM" id="SSF51069">
    <property type="entry name" value="Carbonic anhydrase"/>
    <property type="match status" value="1"/>
</dbReference>
<dbReference type="Gene3D" id="3.10.200.10">
    <property type="entry name" value="Alpha carbonic anhydrase"/>
    <property type="match status" value="1"/>
</dbReference>
<dbReference type="InterPro" id="IPR001148">
    <property type="entry name" value="CA_dom"/>
</dbReference>
<dbReference type="PANTHER" id="PTHR18952:SF25">
    <property type="entry name" value="CARBONIC ANHYDRASE 5B, MITOCHONDRIAL-RELATED"/>
    <property type="match status" value="1"/>
</dbReference>
<dbReference type="EC" id="4.2.1.1" evidence="4"/>
<evidence type="ECO:0000256" key="4">
    <source>
        <dbReference type="RuleBase" id="RU367011"/>
    </source>
</evidence>
<dbReference type="PROSITE" id="PS51144">
    <property type="entry name" value="ALPHA_CA_2"/>
    <property type="match status" value="1"/>
</dbReference>
<dbReference type="CTD" id="763"/>
<dbReference type="RefSeq" id="XP_028815221.1">
    <property type="nucleotide sequence ID" value="XM_028959388.1"/>
</dbReference>
<dbReference type="PANTHER" id="PTHR18952">
    <property type="entry name" value="CARBONIC ANHYDRASE"/>
    <property type="match status" value="1"/>
</dbReference>
<dbReference type="GO" id="GO:0004089">
    <property type="term" value="F:carbonate dehydratase activity"/>
    <property type="evidence" value="ECO:0007669"/>
    <property type="project" value="UniProtKB-UniRule"/>
</dbReference>
<proteinExistence type="inferred from homology"/>
<evidence type="ECO:0000313" key="6">
    <source>
        <dbReference type="Ensembl" id="ENSDCDP00010045548.1"/>
    </source>
</evidence>
<comment type="function">
    <text evidence="4">Reversible hydration of carbon dioxide.</text>
</comment>
<sequence length="305" mass="35145">MVHLSAVLTPLCRRLLHARTRRWVPARRCNLSACSSKFVVSQMHPIWQEPLAVPGGERQSPIDIAVRRTQFDPRLRPLQMRYDPRTCQQIWNNGYSFIVEYDDTSDRSVLQGGPLEDRFRLCQFHFHWGESNAWGSEHSVDRRLFPAELHVVHWNRDKYNLFEEAVSEDNGLAVIGVFLKVGKRHEGLQKLVDALPAVRHKGSVVEFTKFDPACLLPENTEEYWTYSGSLTTPPLTEAVTWMLMKHHIEVSHDQLAVFRSLLFTSAEEEVQKSMVNNFRVQQPLCGRTVRSSFNPFLQGVPPSPQ</sequence>
<keyword evidence="7" id="KW-1185">Reference proteome</keyword>
<dbReference type="SMART" id="SM01057">
    <property type="entry name" value="Carb_anhydrase"/>
    <property type="match status" value="1"/>
</dbReference>
<feature type="domain" description="Alpha-carbonic anhydrase" evidence="5">
    <location>
        <begin position="36"/>
        <end position="293"/>
    </location>
</feature>
<comment type="catalytic activity">
    <reaction evidence="4">
        <text>hydrogencarbonate + H(+) = CO2 + H2O</text>
        <dbReference type="Rhea" id="RHEA:10748"/>
        <dbReference type="ChEBI" id="CHEBI:15377"/>
        <dbReference type="ChEBI" id="CHEBI:15378"/>
        <dbReference type="ChEBI" id="CHEBI:16526"/>
        <dbReference type="ChEBI" id="CHEBI:17544"/>
        <dbReference type="EC" id="4.2.1.1"/>
    </reaction>
</comment>